<dbReference type="Pfam" id="PF00254">
    <property type="entry name" value="FKBP_C"/>
    <property type="match status" value="1"/>
</dbReference>
<evidence type="ECO:0000256" key="2">
    <source>
        <dbReference type="ARBA" id="ARBA00023110"/>
    </source>
</evidence>
<gene>
    <name evidence="7" type="ORF">SAMN05444274_102363</name>
</gene>
<protein>
    <recommendedName>
        <fullName evidence="4">Peptidyl-prolyl cis-trans isomerase</fullName>
        <ecNumber evidence="4">5.2.1.8</ecNumber>
    </recommendedName>
</protein>
<dbReference type="Proteomes" id="UP000184164">
    <property type="component" value="Unassembled WGS sequence"/>
</dbReference>
<dbReference type="Gene3D" id="3.10.50.40">
    <property type="match status" value="1"/>
</dbReference>
<keyword evidence="8" id="KW-1185">Reference proteome</keyword>
<dbReference type="RefSeq" id="WP_072999512.1">
    <property type="nucleotide sequence ID" value="NZ_FQUM01000002.1"/>
</dbReference>
<reference evidence="7 8" key="1">
    <citation type="submission" date="2016-11" db="EMBL/GenBank/DDBJ databases">
        <authorList>
            <person name="Jaros S."/>
            <person name="Januszkiewicz K."/>
            <person name="Wedrychowicz H."/>
        </authorList>
    </citation>
    <scope>NUCLEOTIDE SEQUENCE [LARGE SCALE GENOMIC DNA]</scope>
    <source>
        <strain evidence="7 8">DSM 26910</strain>
    </source>
</reference>
<dbReference type="PROSITE" id="PS50059">
    <property type="entry name" value="FKBP_PPIASE"/>
    <property type="match status" value="1"/>
</dbReference>
<evidence type="ECO:0000313" key="8">
    <source>
        <dbReference type="Proteomes" id="UP000184164"/>
    </source>
</evidence>
<proteinExistence type="inferred from homology"/>
<name>A0A1M4W9F3_9BACT</name>
<dbReference type="InterPro" id="IPR046357">
    <property type="entry name" value="PPIase_dom_sf"/>
</dbReference>
<dbReference type="GO" id="GO:0003755">
    <property type="term" value="F:peptidyl-prolyl cis-trans isomerase activity"/>
    <property type="evidence" value="ECO:0007669"/>
    <property type="project" value="UniProtKB-UniRule"/>
</dbReference>
<sequence>MSTKSVSFLFLAVALFFSAVVSCTPEEEQEPRTREQEWEELDAWMKKLEAEGEDIDTTDLMVFYTIRKPGEGPFPQIGDSCKVSYIGYKSDGGKIEDSSEIYPKGIWSFIYKPQHDVGGLIEGIGYMNKGAEVEMYIHSDFAFGAKGASGIPPFTTLIYRVTMNDMTPKK</sequence>
<comment type="catalytic activity">
    <reaction evidence="1 3 4">
        <text>[protein]-peptidylproline (omega=180) = [protein]-peptidylproline (omega=0)</text>
        <dbReference type="Rhea" id="RHEA:16237"/>
        <dbReference type="Rhea" id="RHEA-COMP:10747"/>
        <dbReference type="Rhea" id="RHEA-COMP:10748"/>
        <dbReference type="ChEBI" id="CHEBI:83833"/>
        <dbReference type="ChEBI" id="CHEBI:83834"/>
        <dbReference type="EC" id="5.2.1.8"/>
    </reaction>
</comment>
<evidence type="ECO:0000256" key="3">
    <source>
        <dbReference type="PROSITE-ProRule" id="PRU00277"/>
    </source>
</evidence>
<feature type="domain" description="PPIase FKBP-type" evidence="6">
    <location>
        <begin position="78"/>
        <end position="167"/>
    </location>
</feature>
<feature type="chain" id="PRO_5013155147" description="Peptidyl-prolyl cis-trans isomerase" evidence="5">
    <location>
        <begin position="20"/>
        <end position="170"/>
    </location>
</feature>
<accession>A0A1M4W9F3</accession>
<comment type="similarity">
    <text evidence="4">Belongs to the FKBP-type PPIase family.</text>
</comment>
<feature type="signal peptide" evidence="5">
    <location>
        <begin position="1"/>
        <end position="19"/>
    </location>
</feature>
<evidence type="ECO:0000256" key="1">
    <source>
        <dbReference type="ARBA" id="ARBA00000971"/>
    </source>
</evidence>
<organism evidence="7 8">
    <name type="scientific">Mariniphaga anaerophila</name>
    <dbReference type="NCBI Taxonomy" id="1484053"/>
    <lineage>
        <taxon>Bacteria</taxon>
        <taxon>Pseudomonadati</taxon>
        <taxon>Bacteroidota</taxon>
        <taxon>Bacteroidia</taxon>
        <taxon>Marinilabiliales</taxon>
        <taxon>Prolixibacteraceae</taxon>
        <taxon>Mariniphaga</taxon>
    </lineage>
</organism>
<keyword evidence="3 4" id="KW-0413">Isomerase</keyword>
<evidence type="ECO:0000256" key="5">
    <source>
        <dbReference type="SAM" id="SignalP"/>
    </source>
</evidence>
<dbReference type="EMBL" id="FQUM01000002">
    <property type="protein sequence ID" value="SHE77592.1"/>
    <property type="molecule type" value="Genomic_DNA"/>
</dbReference>
<dbReference type="InterPro" id="IPR001179">
    <property type="entry name" value="PPIase_FKBP_dom"/>
</dbReference>
<evidence type="ECO:0000259" key="6">
    <source>
        <dbReference type="PROSITE" id="PS50059"/>
    </source>
</evidence>
<dbReference type="EC" id="5.2.1.8" evidence="4"/>
<evidence type="ECO:0000313" key="7">
    <source>
        <dbReference type="EMBL" id="SHE77592.1"/>
    </source>
</evidence>
<dbReference type="STRING" id="1484053.SAMN05444274_102363"/>
<dbReference type="OrthoDB" id="9814548at2"/>
<evidence type="ECO:0000256" key="4">
    <source>
        <dbReference type="RuleBase" id="RU003915"/>
    </source>
</evidence>
<dbReference type="SUPFAM" id="SSF54534">
    <property type="entry name" value="FKBP-like"/>
    <property type="match status" value="1"/>
</dbReference>
<keyword evidence="2 3" id="KW-0697">Rotamase</keyword>
<dbReference type="AlphaFoldDB" id="A0A1M4W9F3"/>
<dbReference type="PROSITE" id="PS51257">
    <property type="entry name" value="PROKAR_LIPOPROTEIN"/>
    <property type="match status" value="1"/>
</dbReference>
<keyword evidence="5" id="KW-0732">Signal</keyword>